<dbReference type="Pfam" id="PF00365">
    <property type="entry name" value="PFK"/>
    <property type="match status" value="1"/>
</dbReference>
<protein>
    <recommendedName>
        <fullName evidence="6">Phosphofructokinase domain-containing protein</fullName>
    </recommendedName>
</protein>
<evidence type="ECO:0000256" key="5">
    <source>
        <dbReference type="ARBA" id="ARBA00022842"/>
    </source>
</evidence>
<dbReference type="Gene3D" id="3.40.50.450">
    <property type="match status" value="2"/>
</dbReference>
<evidence type="ECO:0000256" key="3">
    <source>
        <dbReference type="ARBA" id="ARBA00022723"/>
    </source>
</evidence>
<proteinExistence type="predicted"/>
<dbReference type="SUPFAM" id="SSF53784">
    <property type="entry name" value="Phosphofructokinase"/>
    <property type="match status" value="2"/>
</dbReference>
<keyword evidence="2" id="KW-0808">Transferase</keyword>
<dbReference type="GO" id="GO:0006002">
    <property type="term" value="P:fructose 6-phosphate metabolic process"/>
    <property type="evidence" value="ECO:0007669"/>
    <property type="project" value="InterPro"/>
</dbReference>
<reference evidence="7" key="1">
    <citation type="submission" date="2021-01" db="EMBL/GenBank/DDBJ databases">
        <authorList>
            <person name="Corre E."/>
            <person name="Pelletier E."/>
            <person name="Niang G."/>
            <person name="Scheremetjew M."/>
            <person name="Finn R."/>
            <person name="Kale V."/>
            <person name="Holt S."/>
            <person name="Cochrane G."/>
            <person name="Meng A."/>
            <person name="Brown T."/>
            <person name="Cohen L."/>
        </authorList>
    </citation>
    <scope>NUCLEOTIDE SEQUENCE</scope>
    <source>
        <strain evidence="7">Pbaha01</strain>
    </source>
</reference>
<evidence type="ECO:0000313" key="7">
    <source>
        <dbReference type="EMBL" id="CAD8376279.1"/>
    </source>
</evidence>
<dbReference type="UniPathway" id="UPA00109">
    <property type="reaction ID" value="UER00182"/>
</dbReference>
<dbReference type="GO" id="GO:0003872">
    <property type="term" value="F:6-phosphofructokinase activity"/>
    <property type="evidence" value="ECO:0007669"/>
    <property type="project" value="InterPro"/>
</dbReference>
<dbReference type="InterPro" id="IPR035966">
    <property type="entry name" value="PKF_sf"/>
</dbReference>
<evidence type="ECO:0000256" key="2">
    <source>
        <dbReference type="ARBA" id="ARBA00022679"/>
    </source>
</evidence>
<dbReference type="NCBIfam" id="NF005301">
    <property type="entry name" value="PRK06830.1"/>
    <property type="match status" value="1"/>
</dbReference>
<dbReference type="InterPro" id="IPR022953">
    <property type="entry name" value="ATP_PFK"/>
</dbReference>
<dbReference type="InterPro" id="IPR050929">
    <property type="entry name" value="PFKA"/>
</dbReference>
<dbReference type="GO" id="GO:0046872">
    <property type="term" value="F:metal ion binding"/>
    <property type="evidence" value="ECO:0007669"/>
    <property type="project" value="UniProtKB-KW"/>
</dbReference>
<gene>
    <name evidence="7" type="ORF">PBAH0796_LOCUS22737</name>
</gene>
<evidence type="ECO:0000256" key="4">
    <source>
        <dbReference type="ARBA" id="ARBA00022777"/>
    </source>
</evidence>
<feature type="domain" description="Phosphofructokinase" evidence="6">
    <location>
        <begin position="206"/>
        <end position="505"/>
    </location>
</feature>
<sequence length="559" mass="60972">MARFKSKELPLTIKYIDPTYTVRSCKANAYDSVYCSDLAGHAVHGAMAGLTGISVVKVYGRYVYMPLQAILRATAQHKCLNPKGRWFARMLFTTRQPGFEPDGFEYPPTPDSGMRDKSTALSFAEVLLEGTEVRRLLCANLGDTFPTRAVNTSLQYNERAFVQANSWSTQTLQRQSGAETQGRSYLQLLRCGPRATLHFEPAECAAAIVTCGGLCPGLNSVVRELSRMLLAYGVPTVYGIRGGYNGCSKEEDWINLTQDTVQDIHTQGGSILVSDRGNPPVSEIAEVMKRRNIRQFFVLGGDGTHKGAMATFKEMAAIGHECAVVGVPKTIDNDIQLLDRSFGFQTACTEAEKAIYSAYVESTTNANCIGLVKLMGRHCGWIAAYATLALRNVDVCLIPEMNISLPKLLEYVASVMRRKRCGVVVVAEGCGDTIIEASGEVDAGGNKKLADVGLYLKDEITRHCKGQGIPITIKYIDPTYMIRSVPANAFDSQYCAALAQEAVHAAMAGYTGISVGMVDGRYVMLPIHAITEHGPRKVDLGSRVFERLMATTAQPNLEP</sequence>
<dbReference type="AlphaFoldDB" id="A0A7S0FQJ3"/>
<evidence type="ECO:0000256" key="1">
    <source>
        <dbReference type="ARBA" id="ARBA00001946"/>
    </source>
</evidence>
<keyword evidence="4" id="KW-0418">Kinase</keyword>
<accession>A0A7S0FQJ3</accession>
<name>A0A7S0FQJ3_9DINO</name>
<keyword evidence="5" id="KW-0460">Magnesium</keyword>
<dbReference type="InterPro" id="IPR000023">
    <property type="entry name" value="Phosphofructokinase_dom"/>
</dbReference>
<dbReference type="EMBL" id="HBEG01037261">
    <property type="protein sequence ID" value="CAD8376279.1"/>
    <property type="molecule type" value="Transcribed_RNA"/>
</dbReference>
<keyword evidence="3" id="KW-0479">Metal-binding</keyword>
<comment type="cofactor">
    <cofactor evidence="1">
        <name>Mg(2+)</name>
        <dbReference type="ChEBI" id="CHEBI:18420"/>
    </cofactor>
</comment>
<dbReference type="PRINTS" id="PR00476">
    <property type="entry name" value="PHFRCTKINASE"/>
</dbReference>
<dbReference type="PANTHER" id="PTHR45770">
    <property type="entry name" value="ATP-DEPENDENT 6-PHOSPHOFRUCTOKINASE 1"/>
    <property type="match status" value="1"/>
</dbReference>
<organism evidence="7">
    <name type="scientific">Pyrodinium bahamense</name>
    <dbReference type="NCBI Taxonomy" id="73915"/>
    <lineage>
        <taxon>Eukaryota</taxon>
        <taxon>Sar</taxon>
        <taxon>Alveolata</taxon>
        <taxon>Dinophyceae</taxon>
        <taxon>Gonyaulacales</taxon>
        <taxon>Pyrocystaceae</taxon>
        <taxon>Pyrodinium</taxon>
    </lineage>
</organism>
<evidence type="ECO:0000259" key="6">
    <source>
        <dbReference type="Pfam" id="PF00365"/>
    </source>
</evidence>